<organism evidence="2 3">
    <name type="scientific">Phytophthora pseudosyringae</name>
    <dbReference type="NCBI Taxonomy" id="221518"/>
    <lineage>
        <taxon>Eukaryota</taxon>
        <taxon>Sar</taxon>
        <taxon>Stramenopiles</taxon>
        <taxon>Oomycota</taxon>
        <taxon>Peronosporomycetes</taxon>
        <taxon>Peronosporales</taxon>
        <taxon>Peronosporaceae</taxon>
        <taxon>Phytophthora</taxon>
    </lineage>
</organism>
<evidence type="ECO:0000313" key="2">
    <source>
        <dbReference type="EMBL" id="KAG7377643.1"/>
    </source>
</evidence>
<gene>
    <name evidence="2" type="ORF">PHYPSEUDO_011187</name>
</gene>
<evidence type="ECO:0000313" key="3">
    <source>
        <dbReference type="Proteomes" id="UP000694044"/>
    </source>
</evidence>
<feature type="region of interest" description="Disordered" evidence="1">
    <location>
        <begin position="83"/>
        <end position="110"/>
    </location>
</feature>
<protein>
    <submittedName>
        <fullName evidence="2">Uncharacterized protein</fullName>
    </submittedName>
</protein>
<sequence>MVGAGRDRGLQDLRQACDSIAAYEASQNALESATERRAAIPKPRVTTNSSIGHLASATASKFGFGTSNLICVKCSSLCGNATEQLPLSRPTNPRSPPFARRSRVSNSGPPPRQALRCVLLLATAAEADLRRYLRARRVRMADAELRARHGHLDRVGSEVSVTAVKAIKVTTLVAVVRTVKTATRVTIETASQTTIKTAIPTTVKTASSTTIKMAILTAVMTTVMTAIQAAIRMTPMRAVFTATTASPVSPEPDDVGRPIAAASPDPRTSSGLDPKLPA</sequence>
<feature type="compositionally biased region" description="Polar residues" evidence="1">
    <location>
        <begin position="83"/>
        <end position="92"/>
    </location>
</feature>
<dbReference type="Proteomes" id="UP000694044">
    <property type="component" value="Unassembled WGS sequence"/>
</dbReference>
<keyword evidence="3" id="KW-1185">Reference proteome</keyword>
<evidence type="ECO:0000256" key="1">
    <source>
        <dbReference type="SAM" id="MobiDB-lite"/>
    </source>
</evidence>
<feature type="region of interest" description="Disordered" evidence="1">
    <location>
        <begin position="244"/>
        <end position="278"/>
    </location>
</feature>
<name>A0A8T1VBM9_9STRA</name>
<proteinExistence type="predicted"/>
<accession>A0A8T1VBM9</accession>
<comment type="caution">
    <text evidence="2">The sequence shown here is derived from an EMBL/GenBank/DDBJ whole genome shotgun (WGS) entry which is preliminary data.</text>
</comment>
<dbReference type="EMBL" id="JAGDFM010000498">
    <property type="protein sequence ID" value="KAG7377643.1"/>
    <property type="molecule type" value="Genomic_DNA"/>
</dbReference>
<dbReference type="AlphaFoldDB" id="A0A8T1VBM9"/>
<reference evidence="2" key="1">
    <citation type="submission" date="2021-02" db="EMBL/GenBank/DDBJ databases">
        <authorList>
            <person name="Palmer J.M."/>
        </authorList>
    </citation>
    <scope>NUCLEOTIDE SEQUENCE</scope>
    <source>
        <strain evidence="2">SCRP734</strain>
    </source>
</reference>